<feature type="compositionally biased region" description="Low complexity" evidence="4">
    <location>
        <begin position="330"/>
        <end position="340"/>
    </location>
</feature>
<organism evidence="5 6">
    <name type="scientific">Thermomonas brevis</name>
    <dbReference type="NCBI Taxonomy" id="215691"/>
    <lineage>
        <taxon>Bacteria</taxon>
        <taxon>Pseudomonadati</taxon>
        <taxon>Pseudomonadota</taxon>
        <taxon>Gammaproteobacteria</taxon>
        <taxon>Lysobacterales</taxon>
        <taxon>Lysobacteraceae</taxon>
        <taxon>Thermomonas</taxon>
    </lineage>
</organism>
<keyword evidence="6" id="KW-1185">Reference proteome</keyword>
<dbReference type="Proteomes" id="UP000515977">
    <property type="component" value="Chromosome"/>
</dbReference>
<evidence type="ECO:0000256" key="2">
    <source>
        <dbReference type="ARBA" id="ARBA00019066"/>
    </source>
</evidence>
<keyword evidence="3" id="KW-0583">PHB biosynthesis</keyword>
<feature type="compositionally biased region" description="Low complexity" evidence="4">
    <location>
        <begin position="287"/>
        <end position="319"/>
    </location>
</feature>
<evidence type="ECO:0000256" key="3">
    <source>
        <dbReference type="ARBA" id="ARBA00022752"/>
    </source>
</evidence>
<gene>
    <name evidence="5" type="ORF">H9L17_01405</name>
</gene>
<evidence type="ECO:0000313" key="5">
    <source>
        <dbReference type="EMBL" id="QNN46862.1"/>
    </source>
</evidence>
<evidence type="ECO:0000256" key="1">
    <source>
        <dbReference type="ARBA" id="ARBA00004683"/>
    </source>
</evidence>
<dbReference type="AlphaFoldDB" id="A0A7G9QU37"/>
<sequence length="340" mass="36878">MPDMGMPGMRETLDAWMRQVGAQAGFSAPLEHFNRQSSDWYAQMQQVAARFAGRDHSARDVASAWRDAFGGDHPFSGLLDGMRGPGLESVSQWMEAAAPSLQGLRAEAAAALRMPAFGFTREHQERLQALAQAQLRWQEAQRAYAALMAEVSRDAISRFESKLAEREEPGRQIGSVRALFDLWVDAAEEAWAEAALSPEYRHAFGELVNAQMRQRAAAQAIGEQAAGMYGWPARGELDSAHRKIAELERQLRRMQRRDDEVAQPAPAATPRPAAASAKPAARKAAAKKPVVAKAAPRPAKAAPARKPAAPAKKAAAAKSAVKKTVKKTAGKTGSAARKRR</sequence>
<evidence type="ECO:0000313" key="6">
    <source>
        <dbReference type="Proteomes" id="UP000515977"/>
    </source>
</evidence>
<name>A0A7G9QU37_9GAMM</name>
<reference evidence="5 6" key="1">
    <citation type="submission" date="2020-08" db="EMBL/GenBank/DDBJ databases">
        <title>Genome sequence of Thermomonas brevis KACC 16975T.</title>
        <authorList>
            <person name="Hyun D.-W."/>
            <person name="Bae J.-W."/>
        </authorList>
    </citation>
    <scope>NUCLEOTIDE SEQUENCE [LARGE SCALE GENOMIC DNA]</scope>
    <source>
        <strain evidence="5 6">KACC 16975</strain>
    </source>
</reference>
<feature type="compositionally biased region" description="Low complexity" evidence="4">
    <location>
        <begin position="264"/>
        <end position="279"/>
    </location>
</feature>
<protein>
    <recommendedName>
        <fullName evidence="2">Poly(3-hydroxyalkanoate) polymerase subunit PhaE</fullName>
    </recommendedName>
</protein>
<feature type="compositionally biased region" description="Basic residues" evidence="4">
    <location>
        <begin position="320"/>
        <end position="329"/>
    </location>
</feature>
<evidence type="ECO:0000256" key="4">
    <source>
        <dbReference type="SAM" id="MobiDB-lite"/>
    </source>
</evidence>
<dbReference type="Pfam" id="PF09712">
    <property type="entry name" value="PHA_synth_III_E"/>
    <property type="match status" value="1"/>
</dbReference>
<feature type="region of interest" description="Disordered" evidence="4">
    <location>
        <begin position="253"/>
        <end position="340"/>
    </location>
</feature>
<accession>A0A7G9QU37</accession>
<dbReference type="UniPathway" id="UPA00917"/>
<dbReference type="InterPro" id="IPR010123">
    <property type="entry name" value="PHA_synth_III_E"/>
</dbReference>
<proteinExistence type="predicted"/>
<dbReference type="KEGG" id="tbv:H9L17_01405"/>
<dbReference type="GO" id="GO:0042619">
    <property type="term" value="P:poly-hydroxybutyrate biosynthetic process"/>
    <property type="evidence" value="ECO:0007669"/>
    <property type="project" value="UniProtKB-KW"/>
</dbReference>
<dbReference type="EMBL" id="CP060711">
    <property type="protein sequence ID" value="QNN46862.1"/>
    <property type="molecule type" value="Genomic_DNA"/>
</dbReference>
<comment type="pathway">
    <text evidence="1">Biopolymer metabolism; poly-(R)-3-hydroxybutanoate biosynthesis.</text>
</comment>